<evidence type="ECO:0000313" key="8">
    <source>
        <dbReference type="EMBL" id="KAL0404907.1"/>
    </source>
</evidence>
<dbReference type="GO" id="GO:0043171">
    <property type="term" value="P:peptide catabolic process"/>
    <property type="evidence" value="ECO:0007669"/>
    <property type="project" value="TreeGrafter"/>
</dbReference>
<name>A0AAW2TK05_SESRA</name>
<dbReference type="GO" id="GO:0005739">
    <property type="term" value="C:mitochondrion"/>
    <property type="evidence" value="ECO:0007669"/>
    <property type="project" value="TreeGrafter"/>
</dbReference>
<keyword evidence="2" id="KW-0645">Protease</keyword>
<keyword evidence="3" id="KW-0479">Metal-binding</keyword>
<evidence type="ECO:0000256" key="2">
    <source>
        <dbReference type="ARBA" id="ARBA00022670"/>
    </source>
</evidence>
<evidence type="ECO:0000256" key="6">
    <source>
        <dbReference type="ARBA" id="ARBA00023049"/>
    </source>
</evidence>
<keyword evidence="4" id="KW-0378">Hydrolase</keyword>
<dbReference type="PANTHER" id="PTHR43690">
    <property type="entry name" value="NARDILYSIN"/>
    <property type="match status" value="1"/>
</dbReference>
<dbReference type="EMBL" id="JACGWJ010000008">
    <property type="protein sequence ID" value="KAL0404907.1"/>
    <property type="molecule type" value="Genomic_DNA"/>
</dbReference>
<dbReference type="Gene3D" id="3.30.830.10">
    <property type="entry name" value="Metalloenzyme, LuxS/M16 peptidase-like"/>
    <property type="match status" value="1"/>
</dbReference>
<feature type="non-terminal residue" evidence="8">
    <location>
        <position position="256"/>
    </location>
</feature>
<evidence type="ECO:0000256" key="3">
    <source>
        <dbReference type="ARBA" id="ARBA00022723"/>
    </source>
</evidence>
<dbReference type="AlphaFoldDB" id="A0AAW2TK05"/>
<dbReference type="PANTHER" id="PTHR43690:SF18">
    <property type="entry name" value="INSULIN-DEGRADING ENZYME-RELATED"/>
    <property type="match status" value="1"/>
</dbReference>
<proteinExistence type="inferred from homology"/>
<dbReference type="InterPro" id="IPR050626">
    <property type="entry name" value="Peptidase_M16"/>
</dbReference>
<reference evidence="8" key="2">
    <citation type="journal article" date="2024" name="Plant">
        <title>Genomic evolution and insights into agronomic trait innovations of Sesamum species.</title>
        <authorList>
            <person name="Miao H."/>
            <person name="Wang L."/>
            <person name="Qu L."/>
            <person name="Liu H."/>
            <person name="Sun Y."/>
            <person name="Le M."/>
            <person name="Wang Q."/>
            <person name="Wei S."/>
            <person name="Zheng Y."/>
            <person name="Lin W."/>
            <person name="Duan Y."/>
            <person name="Cao H."/>
            <person name="Xiong S."/>
            <person name="Wang X."/>
            <person name="Wei L."/>
            <person name="Li C."/>
            <person name="Ma Q."/>
            <person name="Ju M."/>
            <person name="Zhao R."/>
            <person name="Li G."/>
            <person name="Mu C."/>
            <person name="Tian Q."/>
            <person name="Mei H."/>
            <person name="Zhang T."/>
            <person name="Gao T."/>
            <person name="Zhang H."/>
        </authorList>
    </citation>
    <scope>NUCLEOTIDE SEQUENCE</scope>
    <source>
        <strain evidence="8">G02</strain>
    </source>
</reference>
<keyword evidence="6" id="KW-0482">Metalloprotease</keyword>
<evidence type="ECO:0000256" key="4">
    <source>
        <dbReference type="ARBA" id="ARBA00022801"/>
    </source>
</evidence>
<protein>
    <submittedName>
        <fullName evidence="8">Insulin-degrading enzyme-like 1, peroxisomal</fullName>
    </submittedName>
</protein>
<comment type="caution">
    <text evidence="8">The sequence shown here is derived from an EMBL/GenBank/DDBJ whole genome shotgun (WGS) entry which is preliminary data.</text>
</comment>
<accession>A0AAW2TK05</accession>
<dbReference type="InterPro" id="IPR011249">
    <property type="entry name" value="Metalloenz_LuxS/M16"/>
</dbReference>
<comment type="similarity">
    <text evidence="1">Belongs to the peptidase M16 family.</text>
</comment>
<organism evidence="8">
    <name type="scientific">Sesamum radiatum</name>
    <name type="common">Black benniseed</name>
    <dbReference type="NCBI Taxonomy" id="300843"/>
    <lineage>
        <taxon>Eukaryota</taxon>
        <taxon>Viridiplantae</taxon>
        <taxon>Streptophyta</taxon>
        <taxon>Embryophyta</taxon>
        <taxon>Tracheophyta</taxon>
        <taxon>Spermatophyta</taxon>
        <taxon>Magnoliopsida</taxon>
        <taxon>eudicotyledons</taxon>
        <taxon>Gunneridae</taxon>
        <taxon>Pentapetalae</taxon>
        <taxon>asterids</taxon>
        <taxon>lamiids</taxon>
        <taxon>Lamiales</taxon>
        <taxon>Pedaliaceae</taxon>
        <taxon>Sesamum</taxon>
    </lineage>
</organism>
<evidence type="ECO:0000259" key="7">
    <source>
        <dbReference type="Pfam" id="PF16187"/>
    </source>
</evidence>
<dbReference type="GO" id="GO:0004222">
    <property type="term" value="F:metalloendopeptidase activity"/>
    <property type="evidence" value="ECO:0007669"/>
    <property type="project" value="TreeGrafter"/>
</dbReference>
<dbReference type="Pfam" id="PF16187">
    <property type="entry name" value="Peptidase_M16_M"/>
    <property type="match status" value="1"/>
</dbReference>
<feature type="non-terminal residue" evidence="8">
    <location>
        <position position="1"/>
    </location>
</feature>
<feature type="domain" description="Peptidase M16 middle/third" evidence="7">
    <location>
        <begin position="3"/>
        <end position="158"/>
    </location>
</feature>
<dbReference type="SUPFAM" id="SSF63411">
    <property type="entry name" value="LuxS/MPP-like metallohydrolase"/>
    <property type="match status" value="1"/>
</dbReference>
<gene>
    <name evidence="8" type="ORF">Sradi_2131500</name>
</gene>
<dbReference type="GO" id="GO:0005829">
    <property type="term" value="C:cytosol"/>
    <property type="evidence" value="ECO:0007669"/>
    <property type="project" value="TreeGrafter"/>
</dbReference>
<dbReference type="GO" id="GO:0051603">
    <property type="term" value="P:proteolysis involved in protein catabolic process"/>
    <property type="evidence" value="ECO:0007669"/>
    <property type="project" value="TreeGrafter"/>
</dbReference>
<reference evidence="8" key="1">
    <citation type="submission" date="2020-06" db="EMBL/GenBank/DDBJ databases">
        <authorList>
            <person name="Li T."/>
            <person name="Hu X."/>
            <person name="Zhang T."/>
            <person name="Song X."/>
            <person name="Zhang H."/>
            <person name="Dai N."/>
            <person name="Sheng W."/>
            <person name="Hou X."/>
            <person name="Wei L."/>
        </authorList>
    </citation>
    <scope>NUCLEOTIDE SEQUENCE</scope>
    <source>
        <strain evidence="8">G02</strain>
        <tissue evidence="8">Leaf</tissue>
    </source>
</reference>
<dbReference type="GO" id="GO:0046872">
    <property type="term" value="F:metal ion binding"/>
    <property type="evidence" value="ECO:0007669"/>
    <property type="project" value="UniProtKB-KW"/>
</dbReference>
<evidence type="ECO:0000256" key="1">
    <source>
        <dbReference type="ARBA" id="ARBA00007261"/>
    </source>
</evidence>
<sequence length="256" mass="29791">INLPVLLRKTPYSRLWFKPDTAFSTPKAYVKIDFNCPVSGNSPESEVLTEIFTRLLMDYLNEYAYDAQVAGLYYGVTNTDYGFQVTVIGYNHKLKILLETVIHRIANFEVKPDRFAVIKELITKEYENMKFQQPYQQAMYYCSLILQDQTWPWTDELEVLPHLEAENLVKFYPLMLSRTFLECYAAGNIEPNEAESMIQQIEDIFFKGSNPLSQALFASQYMTNRIIKLERGINYFYSAEGLNPSDENSALIHYIQ</sequence>
<keyword evidence="5" id="KW-0862">Zinc</keyword>
<dbReference type="FunFam" id="3.30.830.10:FF:000003">
    <property type="entry name" value="Insulin-degrading enzyme"/>
    <property type="match status" value="1"/>
</dbReference>
<dbReference type="InterPro" id="IPR032632">
    <property type="entry name" value="Peptidase_M16_M"/>
</dbReference>
<evidence type="ECO:0000256" key="5">
    <source>
        <dbReference type="ARBA" id="ARBA00022833"/>
    </source>
</evidence>